<evidence type="ECO:0000313" key="3">
    <source>
        <dbReference type="Proteomes" id="UP001430647"/>
    </source>
</evidence>
<sequence length="62" mass="7001">QPRRAFFDGTSMCRRKTTRILRVALRVFARRGCRAEGARVEQNSNSQSNSQSRSSNSNSPGR</sequence>
<evidence type="ECO:0000313" key="2">
    <source>
        <dbReference type="EMBL" id="MCI2263581.1"/>
    </source>
</evidence>
<accession>A0ABS9WV56</accession>
<gene>
    <name evidence="2" type="ORF">L3V74_18785</name>
</gene>
<feature type="region of interest" description="Disordered" evidence="1">
    <location>
        <begin position="34"/>
        <end position="62"/>
    </location>
</feature>
<feature type="non-terminal residue" evidence="2">
    <location>
        <position position="1"/>
    </location>
</feature>
<comment type="caution">
    <text evidence="2">The sequence shown here is derived from an EMBL/GenBank/DDBJ whole genome shotgun (WGS) entry which is preliminary data.</text>
</comment>
<reference evidence="2 3" key="1">
    <citation type="journal article" date="2022" name="Curr. Microbiol.">
        <title>Xanthomonas indica sp. nov., a Novel Member of Non-Pathogenic Xanthomonas Community from Healthy Rice Seeds.</title>
        <authorList>
            <person name="Rana R."/>
            <person name="Madhavan V.N."/>
            <person name="Saroha T."/>
            <person name="Bansal K."/>
            <person name="Kaur A."/>
            <person name="Sonti R.V."/>
            <person name="Patel H.K."/>
            <person name="Patil P.B."/>
        </authorList>
    </citation>
    <scope>NUCLEOTIDE SEQUENCE [LARGE SCALE GENOMIC DNA]</scope>
    <source>
        <strain evidence="2 3">PPL560</strain>
    </source>
</reference>
<name>A0ABS9WV56_9XANT</name>
<dbReference type="RefSeq" id="WP_242161246.1">
    <property type="nucleotide sequence ID" value="NZ_JAKJPQ010000019.1"/>
</dbReference>
<dbReference type="Proteomes" id="UP001430647">
    <property type="component" value="Unassembled WGS sequence"/>
</dbReference>
<evidence type="ECO:0000256" key="1">
    <source>
        <dbReference type="SAM" id="MobiDB-lite"/>
    </source>
</evidence>
<organism evidence="2 3">
    <name type="scientific">Xanthomonas indica</name>
    <dbReference type="NCBI Taxonomy" id="2912242"/>
    <lineage>
        <taxon>Bacteria</taxon>
        <taxon>Pseudomonadati</taxon>
        <taxon>Pseudomonadota</taxon>
        <taxon>Gammaproteobacteria</taxon>
        <taxon>Lysobacterales</taxon>
        <taxon>Lysobacteraceae</taxon>
        <taxon>Xanthomonas</taxon>
    </lineage>
</organism>
<proteinExistence type="predicted"/>
<protein>
    <submittedName>
        <fullName evidence="2">Uncharacterized protein</fullName>
    </submittedName>
</protein>
<keyword evidence="3" id="KW-1185">Reference proteome</keyword>
<feature type="compositionally biased region" description="Low complexity" evidence="1">
    <location>
        <begin position="42"/>
        <end position="62"/>
    </location>
</feature>
<dbReference type="EMBL" id="JAKJPQ010000019">
    <property type="protein sequence ID" value="MCI2263581.1"/>
    <property type="molecule type" value="Genomic_DNA"/>
</dbReference>